<evidence type="ECO:0000313" key="1">
    <source>
        <dbReference type="EMBL" id="MDG5975691.1"/>
    </source>
</evidence>
<sequence>MLQGQRLGVVRRLFMPTWFVEGMAYGLSLDPRAPLADPWEAHRARFNAWATRIPRDQWWQEAGKL</sequence>
<dbReference type="AlphaFoldDB" id="A0A9X4SF42"/>
<comment type="caution">
    <text evidence="1">The sequence shown here is derived from an EMBL/GenBank/DDBJ whole genome shotgun (WGS) entry which is preliminary data.</text>
</comment>
<name>A0A9X4SF42_9BURK</name>
<dbReference type="EMBL" id="AOGK01000008">
    <property type="protein sequence ID" value="MDG5975691.1"/>
    <property type="molecule type" value="Genomic_DNA"/>
</dbReference>
<accession>A0A9X4SF42</accession>
<keyword evidence="2" id="KW-1185">Reference proteome</keyword>
<gene>
    <name evidence="1" type="ORF">H010_10536</name>
</gene>
<organism evidence="1 2">
    <name type="scientific">Hydrogenophaga taeniospiralis CCUG 15921</name>
    <dbReference type="NCBI Taxonomy" id="1281780"/>
    <lineage>
        <taxon>Bacteria</taxon>
        <taxon>Pseudomonadati</taxon>
        <taxon>Pseudomonadota</taxon>
        <taxon>Betaproteobacteria</taxon>
        <taxon>Burkholderiales</taxon>
        <taxon>Comamonadaceae</taxon>
        <taxon>Hydrogenophaga</taxon>
    </lineage>
</organism>
<evidence type="ECO:0000313" key="2">
    <source>
        <dbReference type="Proteomes" id="UP001152876"/>
    </source>
</evidence>
<reference evidence="1" key="1">
    <citation type="submission" date="2013-01" db="EMBL/GenBank/DDBJ databases">
        <title>Genome draft of Hydrogenophaga taeniospiralis 2K1.</title>
        <authorList>
            <person name="Gomila M."/>
            <person name="Lalucat J."/>
        </authorList>
    </citation>
    <scope>NUCLEOTIDE SEQUENCE</scope>
    <source>
        <strain evidence="1">CCUG 15921</strain>
    </source>
</reference>
<proteinExistence type="predicted"/>
<dbReference type="Proteomes" id="UP001152876">
    <property type="component" value="Unassembled WGS sequence"/>
</dbReference>
<protein>
    <submittedName>
        <fullName evidence="1">Uncharacterized protein</fullName>
    </submittedName>
</protein>